<evidence type="ECO:0000313" key="3">
    <source>
        <dbReference type="Proteomes" id="UP000551758"/>
    </source>
</evidence>
<evidence type="ECO:0000313" key="2">
    <source>
        <dbReference type="EMBL" id="KAF5920544.1"/>
    </source>
</evidence>
<feature type="compositionally biased region" description="Polar residues" evidence="1">
    <location>
        <begin position="88"/>
        <end position="97"/>
    </location>
</feature>
<protein>
    <submittedName>
        <fullName evidence="2">Uncharacterized protein</fullName>
    </submittedName>
</protein>
<proteinExistence type="predicted"/>
<reference evidence="2 3" key="1">
    <citation type="journal article" date="2020" name="Mol. Biol. Evol.">
        <title>Interspecific Gene Flow and the Evolution of Specialization in Black and White Rhinoceros.</title>
        <authorList>
            <person name="Moodley Y."/>
            <person name="Westbury M.V."/>
            <person name="Russo I.M."/>
            <person name="Gopalakrishnan S."/>
            <person name="Rakotoarivelo A."/>
            <person name="Olsen R.A."/>
            <person name="Prost S."/>
            <person name="Tunstall T."/>
            <person name="Ryder O.A."/>
            <person name="Dalen L."/>
            <person name="Bruford M.W."/>
        </authorList>
    </citation>
    <scope>NUCLEOTIDE SEQUENCE [LARGE SCALE GENOMIC DNA]</scope>
    <source>
        <strain evidence="2">SBR-YM</strain>
        <tissue evidence="2">Skin</tissue>
    </source>
</reference>
<feature type="compositionally biased region" description="Polar residues" evidence="1">
    <location>
        <begin position="49"/>
        <end position="60"/>
    </location>
</feature>
<evidence type="ECO:0000256" key="1">
    <source>
        <dbReference type="SAM" id="MobiDB-lite"/>
    </source>
</evidence>
<keyword evidence="3" id="KW-1185">Reference proteome</keyword>
<accession>A0A7J7EYC5</accession>
<dbReference type="AlphaFoldDB" id="A0A7J7EYC5"/>
<dbReference type="Proteomes" id="UP000551758">
    <property type="component" value="Unassembled WGS sequence"/>
</dbReference>
<name>A0A7J7EYC5_DICBM</name>
<comment type="caution">
    <text evidence="2">The sequence shown here is derived from an EMBL/GenBank/DDBJ whole genome shotgun (WGS) entry which is preliminary data.</text>
</comment>
<feature type="region of interest" description="Disordered" evidence="1">
    <location>
        <begin position="1"/>
        <end position="120"/>
    </location>
</feature>
<organism evidence="2 3">
    <name type="scientific">Diceros bicornis minor</name>
    <name type="common">South-central black rhinoceros</name>
    <dbReference type="NCBI Taxonomy" id="77932"/>
    <lineage>
        <taxon>Eukaryota</taxon>
        <taxon>Metazoa</taxon>
        <taxon>Chordata</taxon>
        <taxon>Craniata</taxon>
        <taxon>Vertebrata</taxon>
        <taxon>Euteleostomi</taxon>
        <taxon>Mammalia</taxon>
        <taxon>Eutheria</taxon>
        <taxon>Laurasiatheria</taxon>
        <taxon>Perissodactyla</taxon>
        <taxon>Rhinocerotidae</taxon>
        <taxon>Diceros</taxon>
    </lineage>
</organism>
<sequence>MRPRRGPFRRRRPSSRSRRQVLHIAPEGLGGRQARNLRAGNRAKGSAGSGCTETSHCLPQNPQPALDAAIFRMTPTARRRSRAHPAHTPSQSASQTHLAPPPPRRVSGRRLQVPEGPSRISPRVFYTRQWVEAPREPAPAPPARSSQLEGVVCVRGQVGRGTRLRTRRPC</sequence>
<gene>
    <name evidence="2" type="ORF">HPG69_007177</name>
</gene>
<dbReference type="EMBL" id="JACDTQ010001963">
    <property type="protein sequence ID" value="KAF5920544.1"/>
    <property type="molecule type" value="Genomic_DNA"/>
</dbReference>
<feature type="compositionally biased region" description="Basic residues" evidence="1">
    <location>
        <begin position="1"/>
        <end position="21"/>
    </location>
</feature>